<dbReference type="InterPro" id="IPR041127">
    <property type="entry name" value="PET_hydrolase/cutinase-like"/>
</dbReference>
<organism evidence="3 6">
    <name type="scientific">Microbulbifer hydrolyticus</name>
    <dbReference type="NCBI Taxonomy" id="48074"/>
    <lineage>
        <taxon>Bacteria</taxon>
        <taxon>Pseudomonadati</taxon>
        <taxon>Pseudomonadota</taxon>
        <taxon>Gammaproteobacteria</taxon>
        <taxon>Cellvibrionales</taxon>
        <taxon>Microbulbiferaceae</taxon>
        <taxon>Microbulbifer</taxon>
    </lineage>
</organism>
<dbReference type="OrthoDB" id="1466228at2"/>
<name>A0A6P1THF7_9GAMM</name>
<dbReference type="AlphaFoldDB" id="A0A6P1THF7"/>
<evidence type="ECO:0000313" key="3">
    <source>
        <dbReference type="EMBL" id="MBB5212662.1"/>
    </source>
</evidence>
<dbReference type="Gene3D" id="3.40.50.1820">
    <property type="entry name" value="alpha/beta hydrolase"/>
    <property type="match status" value="1"/>
</dbReference>
<feature type="signal peptide" evidence="1">
    <location>
        <begin position="1"/>
        <end position="29"/>
    </location>
</feature>
<proteinExistence type="predicted"/>
<dbReference type="Pfam" id="PF12740">
    <property type="entry name" value="PETase"/>
    <property type="match status" value="1"/>
</dbReference>
<dbReference type="EMBL" id="JACHHR010000003">
    <property type="protein sequence ID" value="MBB5212662.1"/>
    <property type="molecule type" value="Genomic_DNA"/>
</dbReference>
<dbReference type="EMBL" id="CP047491">
    <property type="protein sequence ID" value="QHQ40262.1"/>
    <property type="molecule type" value="Genomic_DNA"/>
</dbReference>
<reference evidence="4 5" key="1">
    <citation type="submission" date="2020-01" db="EMBL/GenBank/DDBJ databases">
        <title>The possibility of degradation of plastic by Microbulbifer hydrolyticus IRE-31.</title>
        <authorList>
            <person name="Liu L."/>
        </authorList>
    </citation>
    <scope>NUCLEOTIDE SEQUENCE [LARGE SCALE GENOMIC DNA]</scope>
    <source>
        <strain evidence="4 5">IRE-31</strain>
    </source>
</reference>
<feature type="domain" description="PET hydrolase/cutinase-like" evidence="2">
    <location>
        <begin position="50"/>
        <end position="287"/>
    </location>
</feature>
<dbReference type="Proteomes" id="UP000563601">
    <property type="component" value="Unassembled WGS sequence"/>
</dbReference>
<evidence type="ECO:0000256" key="1">
    <source>
        <dbReference type="SAM" id="SignalP"/>
    </source>
</evidence>
<sequence length="298" mass="32869">MMKRKLIKTLLPTLGMILGGFFTSAAVQAQSCPSDAICRYEDTPGNYSGNGPYGYDSYTMPYFSTPGGATVYYPRNAQPPYSLLVFTPPYTGTQIWYRDWGPFFASHGIVMVTMDSRTIYDTVDSRARQQQDVLDAMKGENTRWGSPLRGKLDTSRFGATGWSMGGGATWISSAEYSGLKTAMSFAGHNLTAVDFDSSGRNTRIPTILFNGALDNTTLGGLGQSDGVYRNIPYGVPKLFYEASNAGHFVWGGPEDANRFVGELALAFQKTYLDGDTRWAQFLDRPPYYVAKFEKAFIP</sequence>
<reference evidence="3 6" key="2">
    <citation type="submission" date="2020-08" db="EMBL/GenBank/DDBJ databases">
        <title>Genomic Encyclopedia of Type Strains, Phase IV (KMG-IV): sequencing the most valuable type-strain genomes for metagenomic binning, comparative biology and taxonomic classification.</title>
        <authorList>
            <person name="Goeker M."/>
        </authorList>
    </citation>
    <scope>NUCLEOTIDE SEQUENCE [LARGE SCALE GENOMIC DNA]</scope>
    <source>
        <strain evidence="3 6">DSM 11525</strain>
    </source>
</reference>
<dbReference type="SUPFAM" id="SSF53474">
    <property type="entry name" value="alpha/beta-Hydrolases"/>
    <property type="match status" value="1"/>
</dbReference>
<gene>
    <name evidence="4" type="ORF">GTQ55_15605</name>
    <name evidence="3" type="ORF">HNQ53_002887</name>
</gene>
<evidence type="ECO:0000313" key="5">
    <source>
        <dbReference type="Proteomes" id="UP000464675"/>
    </source>
</evidence>
<evidence type="ECO:0000313" key="4">
    <source>
        <dbReference type="EMBL" id="QHQ40262.1"/>
    </source>
</evidence>
<keyword evidence="1" id="KW-0732">Signal</keyword>
<keyword evidence="5" id="KW-1185">Reference proteome</keyword>
<feature type="chain" id="PRO_5044645757" description="PET hydrolase/cutinase-like domain-containing protein" evidence="1">
    <location>
        <begin position="30"/>
        <end position="298"/>
    </location>
</feature>
<accession>A0A6P1THF7</accession>
<evidence type="ECO:0000313" key="6">
    <source>
        <dbReference type="Proteomes" id="UP000563601"/>
    </source>
</evidence>
<protein>
    <recommendedName>
        <fullName evidence="2">PET hydrolase/cutinase-like domain-containing protein</fullName>
    </recommendedName>
</protein>
<dbReference type="RefSeq" id="WP_161859560.1">
    <property type="nucleotide sequence ID" value="NZ_CP047491.1"/>
</dbReference>
<dbReference type="InterPro" id="IPR029058">
    <property type="entry name" value="AB_hydrolase_fold"/>
</dbReference>
<dbReference type="Proteomes" id="UP000464675">
    <property type="component" value="Chromosome"/>
</dbReference>
<evidence type="ECO:0000259" key="2">
    <source>
        <dbReference type="Pfam" id="PF12740"/>
    </source>
</evidence>